<reference evidence="1" key="1">
    <citation type="submission" date="2022-10" db="EMBL/GenBank/DDBJ databases">
        <title>Genome Sequence of Xylaria curta.</title>
        <authorList>
            <person name="Buettner E."/>
        </authorList>
    </citation>
    <scope>NUCLEOTIDE SEQUENCE</scope>
    <source>
        <strain evidence="1">Babe10</strain>
    </source>
</reference>
<evidence type="ECO:0000313" key="2">
    <source>
        <dbReference type="Proteomes" id="UP001143856"/>
    </source>
</evidence>
<accession>A0ACC1PLX8</accession>
<organism evidence="1 2">
    <name type="scientific">Xylaria curta</name>
    <dbReference type="NCBI Taxonomy" id="42375"/>
    <lineage>
        <taxon>Eukaryota</taxon>
        <taxon>Fungi</taxon>
        <taxon>Dikarya</taxon>
        <taxon>Ascomycota</taxon>
        <taxon>Pezizomycotina</taxon>
        <taxon>Sordariomycetes</taxon>
        <taxon>Xylariomycetidae</taxon>
        <taxon>Xylariales</taxon>
        <taxon>Xylariaceae</taxon>
        <taxon>Xylaria</taxon>
    </lineage>
</organism>
<comment type="caution">
    <text evidence="1">The sequence shown here is derived from an EMBL/GenBank/DDBJ whole genome shotgun (WGS) entry which is preliminary data.</text>
</comment>
<evidence type="ECO:0000313" key="1">
    <source>
        <dbReference type="EMBL" id="KAJ2995102.1"/>
    </source>
</evidence>
<protein>
    <submittedName>
        <fullName evidence="1">Uncharacterized protein</fullName>
    </submittedName>
</protein>
<dbReference type="EMBL" id="JAPDGR010000146">
    <property type="protein sequence ID" value="KAJ2995102.1"/>
    <property type="molecule type" value="Genomic_DNA"/>
</dbReference>
<gene>
    <name evidence="1" type="ORF">NUW58_g1370</name>
</gene>
<name>A0ACC1PLX8_9PEZI</name>
<dbReference type="Proteomes" id="UP001143856">
    <property type="component" value="Unassembled WGS sequence"/>
</dbReference>
<keyword evidence="2" id="KW-1185">Reference proteome</keyword>
<sequence>MASDDWEQHKSRIVFMYLIERQTLHQIVSYMKDQHNFNRSLAQYEYRLGKWGIKKNAGKDIWNYVAHRIERRKQKGKRSKVMLYGAPVPEDRLRKEIQRYTNIPTAADFGVNGKD</sequence>
<proteinExistence type="predicted"/>